<reference evidence="9" key="1">
    <citation type="submission" date="2021-08" db="EMBL/GenBank/DDBJ databases">
        <title>WGS assembly of Ceratopteris richardii.</title>
        <authorList>
            <person name="Marchant D.B."/>
            <person name="Chen G."/>
            <person name="Jenkins J."/>
            <person name="Shu S."/>
            <person name="Leebens-Mack J."/>
            <person name="Grimwood J."/>
            <person name="Schmutz J."/>
            <person name="Soltis P."/>
            <person name="Soltis D."/>
            <person name="Chen Z.-H."/>
        </authorList>
    </citation>
    <scope>NUCLEOTIDE SEQUENCE</scope>
    <source>
        <strain evidence="9">Whitten #5841</strain>
        <tissue evidence="9">Leaf</tissue>
    </source>
</reference>
<dbReference type="EMBL" id="CM035412">
    <property type="protein sequence ID" value="KAH7433428.1"/>
    <property type="molecule type" value="Genomic_DNA"/>
</dbReference>
<keyword evidence="3" id="KW-0690">Ribosome biogenesis</keyword>
<dbReference type="GO" id="GO:0031120">
    <property type="term" value="P:snRNA pseudouridine synthesis"/>
    <property type="evidence" value="ECO:0007669"/>
    <property type="project" value="TreeGrafter"/>
</dbReference>
<dbReference type="AlphaFoldDB" id="A0A8T2UFJ6"/>
<evidence type="ECO:0000256" key="6">
    <source>
        <dbReference type="ARBA" id="ARBA00023274"/>
    </source>
</evidence>
<keyword evidence="10" id="KW-1185">Reference proteome</keyword>
<dbReference type="OrthoDB" id="13807at2759"/>
<evidence type="ECO:0000256" key="3">
    <source>
        <dbReference type="ARBA" id="ARBA00022517"/>
    </source>
</evidence>
<keyword evidence="4" id="KW-0698">rRNA processing</keyword>
<evidence type="ECO:0000313" key="10">
    <source>
        <dbReference type="Proteomes" id="UP000825935"/>
    </source>
</evidence>
<evidence type="ECO:0000256" key="4">
    <source>
        <dbReference type="ARBA" id="ARBA00022552"/>
    </source>
</evidence>
<keyword evidence="6" id="KW-0687">Ribonucleoprotein</keyword>
<evidence type="ECO:0000256" key="1">
    <source>
        <dbReference type="ARBA" id="ARBA00004604"/>
    </source>
</evidence>
<dbReference type="InterPro" id="IPR007264">
    <property type="entry name" value="H/ACA_rnp_Nop10"/>
</dbReference>
<dbReference type="InterPro" id="IPR036756">
    <property type="entry name" value="H/ACA_rnp_Nop10_sf"/>
</dbReference>
<dbReference type="OMA" id="HRIIIKK"/>
<accession>A0A8T2UFJ6</accession>
<name>A0A8T2UFJ6_CERRI</name>
<feature type="region of interest" description="Disordered" evidence="8">
    <location>
        <begin position="16"/>
        <end position="41"/>
    </location>
</feature>
<evidence type="ECO:0000313" key="9">
    <source>
        <dbReference type="EMBL" id="KAH7433428.1"/>
    </source>
</evidence>
<dbReference type="Proteomes" id="UP000825935">
    <property type="component" value="Chromosome 7"/>
</dbReference>
<dbReference type="GO" id="GO:0031429">
    <property type="term" value="C:box H/ACA snoRNP complex"/>
    <property type="evidence" value="ECO:0007669"/>
    <property type="project" value="TreeGrafter"/>
</dbReference>
<dbReference type="GO" id="GO:0030515">
    <property type="term" value="F:snoRNA binding"/>
    <property type="evidence" value="ECO:0007669"/>
    <property type="project" value="InterPro"/>
</dbReference>
<evidence type="ECO:0000256" key="2">
    <source>
        <dbReference type="ARBA" id="ARBA00009462"/>
    </source>
</evidence>
<keyword evidence="5" id="KW-0539">Nucleus</keyword>
<dbReference type="Gene3D" id="2.20.28.40">
    <property type="entry name" value="H/ACA ribonucleoprotein complex, subunit Nop10"/>
    <property type="match status" value="1"/>
</dbReference>
<dbReference type="SUPFAM" id="SSF144210">
    <property type="entry name" value="Nop10-like SnoRNP"/>
    <property type="match status" value="1"/>
</dbReference>
<dbReference type="Pfam" id="PF04135">
    <property type="entry name" value="Nop10p"/>
    <property type="match status" value="1"/>
</dbReference>
<gene>
    <name evidence="9" type="ORF">KP509_07G069100</name>
</gene>
<evidence type="ECO:0000256" key="7">
    <source>
        <dbReference type="ARBA" id="ARBA00030185"/>
    </source>
</evidence>
<protein>
    <recommendedName>
        <fullName evidence="7">Nucleolar protein 10</fullName>
    </recommendedName>
</protein>
<comment type="subcellular location">
    <subcellularLocation>
        <location evidence="1">Nucleus</location>
        <location evidence="1">Nucleolus</location>
    </subcellularLocation>
</comment>
<dbReference type="PANTHER" id="PTHR13305:SF0">
    <property type="entry name" value="H_ACA RIBONUCLEOPROTEIN COMPLEX SUBUNIT 3"/>
    <property type="match status" value="1"/>
</dbReference>
<proteinExistence type="inferred from homology"/>
<dbReference type="PANTHER" id="PTHR13305">
    <property type="entry name" value="RIBOSOME BIOGENESIS PROTEIN NOP10"/>
    <property type="match status" value="1"/>
</dbReference>
<sequence length="64" mass="7385">MYLMFYINENGDKVYTLQKDSPEGSPTQSAHPARFSPDDKFSKHRVVLKKRFGLLPTQKPPPSY</sequence>
<comment type="caution">
    <text evidence="9">The sequence shown here is derived from an EMBL/GenBank/DDBJ whole genome shotgun (WGS) entry which is preliminary data.</text>
</comment>
<dbReference type="GO" id="GO:0031118">
    <property type="term" value="P:rRNA pseudouridine synthesis"/>
    <property type="evidence" value="ECO:0007669"/>
    <property type="project" value="TreeGrafter"/>
</dbReference>
<evidence type="ECO:0000256" key="8">
    <source>
        <dbReference type="SAM" id="MobiDB-lite"/>
    </source>
</evidence>
<organism evidence="9 10">
    <name type="scientific">Ceratopteris richardii</name>
    <name type="common">Triangle waterfern</name>
    <dbReference type="NCBI Taxonomy" id="49495"/>
    <lineage>
        <taxon>Eukaryota</taxon>
        <taxon>Viridiplantae</taxon>
        <taxon>Streptophyta</taxon>
        <taxon>Embryophyta</taxon>
        <taxon>Tracheophyta</taxon>
        <taxon>Polypodiopsida</taxon>
        <taxon>Polypodiidae</taxon>
        <taxon>Polypodiales</taxon>
        <taxon>Pteridineae</taxon>
        <taxon>Pteridaceae</taxon>
        <taxon>Parkerioideae</taxon>
        <taxon>Ceratopteris</taxon>
    </lineage>
</organism>
<dbReference type="GO" id="GO:0070034">
    <property type="term" value="F:telomerase RNA binding"/>
    <property type="evidence" value="ECO:0007669"/>
    <property type="project" value="TreeGrafter"/>
</dbReference>
<comment type="similarity">
    <text evidence="2">Belongs to the NOP10 family.</text>
</comment>
<dbReference type="FunFam" id="2.20.28.40:FF:000001">
    <property type="entry name" value="H/ACA ribonucleoprotein complex subunit 3"/>
    <property type="match status" value="1"/>
</dbReference>
<evidence type="ECO:0000256" key="5">
    <source>
        <dbReference type="ARBA" id="ARBA00023242"/>
    </source>
</evidence>
<dbReference type="GO" id="GO:1904874">
    <property type="term" value="P:positive regulation of telomerase RNA localization to Cajal body"/>
    <property type="evidence" value="ECO:0007669"/>
    <property type="project" value="TreeGrafter"/>
</dbReference>